<dbReference type="Pfam" id="PF05805">
    <property type="entry name" value="L6_membrane"/>
    <property type="match status" value="1"/>
</dbReference>
<dbReference type="PANTHER" id="PTHR23200">
    <property type="entry name" value="METALLO-BETA-LACTAMASE DOMAIN-CONTAINING PROTEIN 1"/>
    <property type="match status" value="1"/>
</dbReference>
<keyword evidence="7 13" id="KW-0812">Transmembrane</keyword>
<dbReference type="GO" id="GO:0016020">
    <property type="term" value="C:membrane"/>
    <property type="evidence" value="ECO:0007669"/>
    <property type="project" value="UniProtKB-SubCell"/>
</dbReference>
<dbReference type="CDD" id="cd07711">
    <property type="entry name" value="MBLAC1-like_MBL-fold"/>
    <property type="match status" value="1"/>
</dbReference>
<organism evidence="15 16">
    <name type="scientific">Anabarilius grahami</name>
    <name type="common">Kanglang fish</name>
    <name type="synonym">Barilius grahami</name>
    <dbReference type="NCBI Taxonomy" id="495550"/>
    <lineage>
        <taxon>Eukaryota</taxon>
        <taxon>Metazoa</taxon>
        <taxon>Chordata</taxon>
        <taxon>Craniata</taxon>
        <taxon>Vertebrata</taxon>
        <taxon>Euteleostomi</taxon>
        <taxon>Actinopterygii</taxon>
        <taxon>Neopterygii</taxon>
        <taxon>Teleostei</taxon>
        <taxon>Ostariophysi</taxon>
        <taxon>Cypriniformes</taxon>
        <taxon>Xenocyprididae</taxon>
        <taxon>Xenocypridinae</taxon>
        <taxon>Xenocypridinae incertae sedis</taxon>
        <taxon>Anabarilius</taxon>
    </lineage>
</organism>
<keyword evidence="8 13" id="KW-1133">Transmembrane helix</keyword>
<feature type="transmembrane region" description="Helical" evidence="13">
    <location>
        <begin position="208"/>
        <end position="227"/>
    </location>
</feature>
<comment type="catalytic activity">
    <reaction evidence="11">
        <text>a ribonucleotidyl-ribonucleotide-RNA + H2O = a 3'-end ribonucleotide-RNA + a 5'-end 5'-phospho-ribonucleoside-RNA + H(+)</text>
        <dbReference type="Rhea" id="RHEA:68096"/>
        <dbReference type="Rhea" id="RHEA-COMP:15179"/>
        <dbReference type="Rhea" id="RHEA-COMP:17355"/>
        <dbReference type="Rhea" id="RHEA-COMP:17428"/>
        <dbReference type="ChEBI" id="CHEBI:15377"/>
        <dbReference type="ChEBI" id="CHEBI:15378"/>
        <dbReference type="ChEBI" id="CHEBI:74896"/>
        <dbReference type="ChEBI" id="CHEBI:138282"/>
        <dbReference type="ChEBI" id="CHEBI:173118"/>
    </reaction>
    <physiologicalReaction direction="left-to-right" evidence="11">
        <dbReference type="Rhea" id="RHEA:68097"/>
    </physiologicalReaction>
</comment>
<evidence type="ECO:0000256" key="12">
    <source>
        <dbReference type="ARBA" id="ARBA00045869"/>
    </source>
</evidence>
<evidence type="ECO:0000256" key="3">
    <source>
        <dbReference type="ARBA" id="ARBA00006193"/>
    </source>
</evidence>
<evidence type="ECO:0000256" key="8">
    <source>
        <dbReference type="ARBA" id="ARBA00022989"/>
    </source>
</evidence>
<dbReference type="PANTHER" id="PTHR23200:SF48">
    <property type="entry name" value="METALLO-BETA-LACTAMASE DOMAIN-CONTAINING PROTEIN 1"/>
    <property type="match status" value="1"/>
</dbReference>
<comment type="similarity">
    <text evidence="3">Belongs to the L6 tetraspanin family.</text>
</comment>
<dbReference type="SMART" id="SM00849">
    <property type="entry name" value="Lactamase_B"/>
    <property type="match status" value="1"/>
</dbReference>
<name>A0A3N0XSX8_ANAGA</name>
<dbReference type="Gene3D" id="3.60.15.10">
    <property type="entry name" value="Ribonuclease Z/Hydroxyacylglutathione hydrolase-like"/>
    <property type="match status" value="1"/>
</dbReference>
<keyword evidence="16" id="KW-1185">Reference proteome</keyword>
<feature type="domain" description="Metallo-beta-lactamase" evidence="14">
    <location>
        <begin position="44"/>
        <end position="217"/>
    </location>
</feature>
<dbReference type="EMBL" id="RJVU01061675">
    <property type="protein sequence ID" value="ROJ33135.1"/>
    <property type="molecule type" value="Genomic_DNA"/>
</dbReference>
<dbReference type="OrthoDB" id="10250730at2759"/>
<comment type="subcellular location">
    <subcellularLocation>
        <location evidence="2">Cytoplasm</location>
        <location evidence="2">Cytosol</location>
    </subcellularLocation>
    <subcellularLocation>
        <location evidence="1">Membrane</location>
        <topology evidence="1">Multi-pass membrane protein</topology>
    </subcellularLocation>
</comment>
<evidence type="ECO:0000256" key="6">
    <source>
        <dbReference type="ARBA" id="ARBA00014856"/>
    </source>
</evidence>
<dbReference type="InterPro" id="IPR008661">
    <property type="entry name" value="L6_membrane"/>
</dbReference>
<accession>A0A3N0XSX8</accession>
<evidence type="ECO:0000256" key="4">
    <source>
        <dbReference type="ARBA" id="ARBA00006759"/>
    </source>
</evidence>
<evidence type="ECO:0000256" key="13">
    <source>
        <dbReference type="SAM" id="Phobius"/>
    </source>
</evidence>
<feature type="transmembrane region" description="Helical" evidence="13">
    <location>
        <begin position="239"/>
        <end position="260"/>
    </location>
</feature>
<evidence type="ECO:0000313" key="16">
    <source>
        <dbReference type="Proteomes" id="UP000281406"/>
    </source>
</evidence>
<dbReference type="SUPFAM" id="SSF56281">
    <property type="entry name" value="Metallo-hydrolase/oxidoreductase"/>
    <property type="match status" value="1"/>
</dbReference>
<evidence type="ECO:0000256" key="2">
    <source>
        <dbReference type="ARBA" id="ARBA00004514"/>
    </source>
</evidence>
<evidence type="ECO:0000259" key="14">
    <source>
        <dbReference type="SMART" id="SM00849"/>
    </source>
</evidence>
<sequence>MDMHRSIRKSESGINSVISGHPYCVSVLKEGYCTAEPDGSFRADGTISLITGPQTILVDTGGPWDRDFLVEKLKEKGMTTDSVAIVVGTHGHSDHVGNLGLFPDAKIFVGCDISVGDRYLPNQLAEGQPYPIDDFVSVIPTPGHMGRDVSVLVKGTSEGTVLVAGDLFERCHDEDSWKELSENPEIQETNRQKEDAEGLYRLTDEIKYMGGVVGGGILVLIPAIHIHSTGREGCCANRCGMFLSIIFAAIGVVGALYSGVTAVLGLVNGPVCLTEHGDWSRPFMNSTENYLGNPDIWDTCKEPENIVEFNIGLFAALLVAACLELLLCGFQVLNGLFGCICGTCNRKECGSFTTRGWGFHPSNYVMLPVSYC</sequence>
<feature type="transmembrane region" description="Helical" evidence="13">
    <location>
        <begin position="311"/>
        <end position="337"/>
    </location>
</feature>
<reference evidence="15 16" key="1">
    <citation type="submission" date="2018-10" db="EMBL/GenBank/DDBJ databases">
        <title>Genome assembly for a Yunnan-Guizhou Plateau 3E fish, Anabarilius grahami (Regan), and its evolutionary and genetic applications.</title>
        <authorList>
            <person name="Jiang W."/>
        </authorList>
    </citation>
    <scope>NUCLEOTIDE SEQUENCE [LARGE SCALE GENOMIC DNA]</scope>
    <source>
        <strain evidence="15">AG-KIZ</strain>
        <tissue evidence="15">Muscle</tissue>
    </source>
</reference>
<comment type="function">
    <text evidence="12">Endoribonuclease that catalyzes the hydrolysis of histone-coding pre-mRNA 3'-end. Involved in histone pre-mRNA processing during the S-phase of the cell cycle, which is required for entering/progressing through S-phase. Cleaves histone pre-mRNA at a major and a minor cleavage site after the 5'-ACCCA-3' and the 5'-ACCCACA-3' sequence, respectively, and located downstream of the stem-loop. May require the presence of the HDE element located at the histone pre-RNA 3'-end to avoid non-specific cleavage.</text>
</comment>
<comment type="caution">
    <text evidence="15">The sequence shown here is derived from an EMBL/GenBank/DDBJ whole genome shotgun (WGS) entry which is preliminary data.</text>
</comment>
<evidence type="ECO:0000256" key="10">
    <source>
        <dbReference type="ARBA" id="ARBA00032988"/>
    </source>
</evidence>
<comment type="subunit">
    <text evidence="5">Homodimer.</text>
</comment>
<proteinExistence type="inferred from homology"/>
<evidence type="ECO:0000256" key="5">
    <source>
        <dbReference type="ARBA" id="ARBA00011738"/>
    </source>
</evidence>
<dbReference type="Pfam" id="PF00753">
    <property type="entry name" value="Lactamase_B"/>
    <property type="match status" value="1"/>
</dbReference>
<keyword evidence="9 13" id="KW-0472">Membrane</keyword>
<gene>
    <name evidence="15" type="ORF">DPX16_17957</name>
</gene>
<dbReference type="Proteomes" id="UP000281406">
    <property type="component" value="Unassembled WGS sequence"/>
</dbReference>
<evidence type="ECO:0000313" key="15">
    <source>
        <dbReference type="EMBL" id="ROJ33135.1"/>
    </source>
</evidence>
<protein>
    <recommendedName>
        <fullName evidence="6">Metallo-beta-lactamase domain-containing protein 1</fullName>
    </recommendedName>
    <alternativeName>
        <fullName evidence="10">Endoribonuclease MBLAC1</fullName>
    </alternativeName>
</protein>
<comment type="similarity">
    <text evidence="4">Belongs to the metallo-beta-lactamase superfamily. Glyoxalase II family.</text>
</comment>
<evidence type="ECO:0000256" key="11">
    <source>
        <dbReference type="ARBA" id="ARBA00044690"/>
    </source>
</evidence>
<dbReference type="InterPro" id="IPR001279">
    <property type="entry name" value="Metallo-B-lactamas"/>
</dbReference>
<evidence type="ECO:0000256" key="9">
    <source>
        <dbReference type="ARBA" id="ARBA00023136"/>
    </source>
</evidence>
<dbReference type="InterPro" id="IPR039344">
    <property type="entry name" value="MBLAC1"/>
</dbReference>
<evidence type="ECO:0000256" key="1">
    <source>
        <dbReference type="ARBA" id="ARBA00004141"/>
    </source>
</evidence>
<dbReference type="GO" id="GO:0005829">
    <property type="term" value="C:cytosol"/>
    <property type="evidence" value="ECO:0007669"/>
    <property type="project" value="UniProtKB-SubCell"/>
</dbReference>
<evidence type="ECO:0000256" key="7">
    <source>
        <dbReference type="ARBA" id="ARBA00022692"/>
    </source>
</evidence>
<dbReference type="InterPro" id="IPR036866">
    <property type="entry name" value="RibonucZ/Hydroxyglut_hydro"/>
</dbReference>
<dbReference type="AlphaFoldDB" id="A0A3N0XSX8"/>